<evidence type="ECO:0000313" key="1">
    <source>
        <dbReference type="EMBL" id="KAL0567825.1"/>
    </source>
</evidence>
<sequence>MCEVATVLEDAQMKKLIVKAEDRSHLQGGGFVAVGTGWSMGGGQQKIAHMAGRHEAVMQEIIKKPCMMRLAAAQDAGFVCWSFKNYQYYKDSMAEMKSSIPGFKPNFNRSNFTSITCNFGPQVCKLCHTDAKNCPHSLCAVTTMGVFDPTKGGHLVLPNLKIIIKFPSGCTILLPSAILRHHNTPVQRGKSRYSVTQYSAGGIFRFQEYKNRTEEQLRSQDKELYEKIMSENEGRWSKMVDIFVIPQSYLPTKTPISLQ</sequence>
<gene>
    <name evidence="1" type="ORF">V5O48_014169</name>
</gene>
<protein>
    <submittedName>
        <fullName evidence="1">Uncharacterized protein</fullName>
    </submittedName>
</protein>
<dbReference type="Proteomes" id="UP001465976">
    <property type="component" value="Unassembled WGS sequence"/>
</dbReference>
<keyword evidence="2" id="KW-1185">Reference proteome</keyword>
<dbReference type="Gene3D" id="3.60.130.30">
    <property type="match status" value="1"/>
</dbReference>
<dbReference type="EMBL" id="JBAHYK010001483">
    <property type="protein sequence ID" value="KAL0567825.1"/>
    <property type="molecule type" value="Genomic_DNA"/>
</dbReference>
<evidence type="ECO:0000313" key="2">
    <source>
        <dbReference type="Proteomes" id="UP001465976"/>
    </source>
</evidence>
<comment type="caution">
    <text evidence="1">The sequence shown here is derived from an EMBL/GenBank/DDBJ whole genome shotgun (WGS) entry which is preliminary data.</text>
</comment>
<organism evidence="1 2">
    <name type="scientific">Marasmius crinis-equi</name>
    <dbReference type="NCBI Taxonomy" id="585013"/>
    <lineage>
        <taxon>Eukaryota</taxon>
        <taxon>Fungi</taxon>
        <taxon>Dikarya</taxon>
        <taxon>Basidiomycota</taxon>
        <taxon>Agaricomycotina</taxon>
        <taxon>Agaricomycetes</taxon>
        <taxon>Agaricomycetidae</taxon>
        <taxon>Agaricales</taxon>
        <taxon>Marasmiineae</taxon>
        <taxon>Marasmiaceae</taxon>
        <taxon>Marasmius</taxon>
    </lineage>
</organism>
<reference evidence="1 2" key="1">
    <citation type="submission" date="2024-02" db="EMBL/GenBank/DDBJ databases">
        <title>A draft genome for the cacao thread blight pathogen Marasmius crinis-equi.</title>
        <authorList>
            <person name="Cohen S.P."/>
            <person name="Baruah I.K."/>
            <person name="Amoako-Attah I."/>
            <person name="Bukari Y."/>
            <person name="Meinhardt L.W."/>
            <person name="Bailey B.A."/>
        </authorList>
    </citation>
    <scope>NUCLEOTIDE SEQUENCE [LARGE SCALE GENOMIC DNA]</scope>
    <source>
        <strain evidence="1 2">GH-76</strain>
    </source>
</reference>
<proteinExistence type="predicted"/>
<accession>A0ABR3EY13</accession>
<name>A0ABR3EY13_9AGAR</name>